<dbReference type="OrthoDB" id="9808195at2"/>
<sequence>MLGHMETVFSRAKARCDLLGIAPYSDRSDMLFRPYLGAGHRATLETLTTWMREAGMTVSVDAAANIVGRYGATSREAPVLLFGSHVDSVENGGRYDGMLGVLLGIEVVEHFHRQGRRFPFALEVIGFGDEEGSRFPAYMLGSRAAAGMLGEADGDVRDIQGITLREALAEWGLSPEHLPTARRMHVAAYIEAHIEQAPHLERAGRSLGAVRGIASQYRYRATFEGQAAHAGTAMHERRDALAAAAEAILALERIGQDGPSDLVVTVGDIAVISGAPNVVPGRVGWSIDMRALDMAVLEHAANAARAELERIATERGMVFSLARTQDLRGALCDVALERRIRDAIRETTGEEPPELVSQAGHDAMIVADLAPMAMLFIRCAGGISHNPAEAVAEDDVEVARAALIRFVEKFEV</sequence>
<dbReference type="PIRSF" id="PIRSF001235">
    <property type="entry name" value="Amidase_carbamoylase"/>
    <property type="match status" value="1"/>
</dbReference>
<evidence type="ECO:0000256" key="8">
    <source>
        <dbReference type="PIRSR" id="PIRSR001235-2"/>
    </source>
</evidence>
<dbReference type="GO" id="GO:0016813">
    <property type="term" value="F:hydrolase activity, acting on carbon-nitrogen (but not peptide) bonds, in linear amidines"/>
    <property type="evidence" value="ECO:0007669"/>
    <property type="project" value="InterPro"/>
</dbReference>
<dbReference type="PANTHER" id="PTHR32494">
    <property type="entry name" value="ALLANTOATE DEIMINASE-RELATED"/>
    <property type="match status" value="1"/>
</dbReference>
<dbReference type="InterPro" id="IPR002933">
    <property type="entry name" value="Peptidase_M20"/>
</dbReference>
<feature type="binding site" evidence="8">
    <location>
        <position position="218"/>
    </location>
    <ligand>
        <name>allantoate</name>
        <dbReference type="ChEBI" id="CHEBI:17536"/>
    </ligand>
</feature>
<feature type="binding site" evidence="7">
    <location>
        <position position="385"/>
    </location>
    <ligand>
        <name>Zn(2+)</name>
        <dbReference type="ChEBI" id="CHEBI:29105"/>
        <label>2</label>
    </ligand>
</feature>
<feature type="binding site" evidence="8">
    <location>
        <position position="277"/>
    </location>
    <ligand>
        <name>allantoate</name>
        <dbReference type="ChEBI" id="CHEBI:17536"/>
    </ligand>
</feature>
<keyword evidence="7" id="KW-0862">Zinc</keyword>
<comment type="cofactor">
    <cofactor evidence="1">
        <name>Mn(2+)</name>
        <dbReference type="ChEBI" id="CHEBI:29035"/>
    </cofactor>
</comment>
<keyword evidence="4 7" id="KW-0479">Metal-binding</keyword>
<evidence type="ECO:0000256" key="7">
    <source>
        <dbReference type="PIRSR" id="PIRSR001235-1"/>
    </source>
</evidence>
<proteinExistence type="inferred from homology"/>
<comment type="subunit">
    <text evidence="3">Homodimer.</text>
</comment>
<evidence type="ECO:0000256" key="3">
    <source>
        <dbReference type="ARBA" id="ARBA00011738"/>
    </source>
</evidence>
<protein>
    <submittedName>
        <fullName evidence="9">Zn-dependent hydrolase</fullName>
    </submittedName>
</protein>
<keyword evidence="6" id="KW-0464">Manganese</keyword>
<dbReference type="SUPFAM" id="SSF53187">
    <property type="entry name" value="Zn-dependent exopeptidases"/>
    <property type="match status" value="1"/>
</dbReference>
<dbReference type="GO" id="GO:0046872">
    <property type="term" value="F:metal ion binding"/>
    <property type="evidence" value="ECO:0007669"/>
    <property type="project" value="UniProtKB-KW"/>
</dbReference>
<dbReference type="SUPFAM" id="SSF55031">
    <property type="entry name" value="Bacterial exopeptidase dimerisation domain"/>
    <property type="match status" value="1"/>
</dbReference>
<dbReference type="Gene3D" id="3.30.70.360">
    <property type="match status" value="1"/>
</dbReference>
<feature type="binding site" evidence="7">
    <location>
        <position position="131"/>
    </location>
    <ligand>
        <name>Zn(2+)</name>
        <dbReference type="ChEBI" id="CHEBI:29105"/>
        <label>2</label>
    </ligand>
</feature>
<evidence type="ECO:0000256" key="6">
    <source>
        <dbReference type="ARBA" id="ARBA00023211"/>
    </source>
</evidence>
<evidence type="ECO:0000256" key="1">
    <source>
        <dbReference type="ARBA" id="ARBA00001936"/>
    </source>
</evidence>
<keyword evidence="5 9" id="KW-0378">Hydrolase</keyword>
<dbReference type="STRING" id="320497.A0U93_01140"/>
<reference evidence="9 10" key="1">
    <citation type="submission" date="2016-03" db="EMBL/GenBank/DDBJ databases">
        <title>Acetic acid bacteria sequencing.</title>
        <authorList>
            <person name="Brandt J."/>
            <person name="Jakob F."/>
            <person name="Vogel R.F."/>
        </authorList>
    </citation>
    <scope>NUCLEOTIDE SEQUENCE [LARGE SCALE GENOMIC DNA]</scope>
    <source>
        <strain evidence="9 10">NBRC 101099</strain>
    </source>
</reference>
<organism evidence="9 10">
    <name type="scientific">Neoasaia chiangmaiensis</name>
    <dbReference type="NCBI Taxonomy" id="320497"/>
    <lineage>
        <taxon>Bacteria</taxon>
        <taxon>Pseudomonadati</taxon>
        <taxon>Pseudomonadota</taxon>
        <taxon>Alphaproteobacteria</taxon>
        <taxon>Acetobacterales</taxon>
        <taxon>Acetobacteraceae</taxon>
        <taxon>Neoasaia</taxon>
    </lineage>
</organism>
<dbReference type="InterPro" id="IPR036264">
    <property type="entry name" value="Bact_exopeptidase_dim_dom"/>
</dbReference>
<feature type="binding site" evidence="7">
    <location>
        <position position="193"/>
    </location>
    <ligand>
        <name>Zn(2+)</name>
        <dbReference type="ChEBI" id="CHEBI:29105"/>
        <label>1</label>
    </ligand>
</feature>
<feature type="binding site" evidence="7">
    <location>
        <position position="96"/>
    </location>
    <ligand>
        <name>Zn(2+)</name>
        <dbReference type="ChEBI" id="CHEBI:29105"/>
        <label>2</label>
    </ligand>
</feature>
<dbReference type="AlphaFoldDB" id="A0A1U9KLW3"/>
<keyword evidence="10" id="KW-1185">Reference proteome</keyword>
<dbReference type="InterPro" id="IPR010158">
    <property type="entry name" value="Amidase_Cbmase"/>
</dbReference>
<dbReference type="Proteomes" id="UP000188604">
    <property type="component" value="Chromosome"/>
</dbReference>
<dbReference type="KEGG" id="nch:A0U93_01140"/>
<comment type="similarity">
    <text evidence="2">Belongs to the peptidase M20 family.</text>
</comment>
<comment type="cofactor">
    <cofactor evidence="7">
        <name>Zn(2+)</name>
        <dbReference type="ChEBI" id="CHEBI:29105"/>
    </cofactor>
    <text evidence="7">Binds 2 Zn(2+) ions per subunit.</text>
</comment>
<dbReference type="NCBIfam" id="NF006775">
    <property type="entry name" value="PRK09290.2-5"/>
    <property type="match status" value="1"/>
</dbReference>
<dbReference type="InterPro" id="IPR011650">
    <property type="entry name" value="Peptidase_M20_dimer"/>
</dbReference>
<evidence type="ECO:0000256" key="5">
    <source>
        <dbReference type="ARBA" id="ARBA00022801"/>
    </source>
</evidence>
<dbReference type="CDD" id="cd03884">
    <property type="entry name" value="M20_bAS"/>
    <property type="match status" value="1"/>
</dbReference>
<dbReference type="Pfam" id="PF07687">
    <property type="entry name" value="M20_dimer"/>
    <property type="match status" value="1"/>
</dbReference>
<evidence type="ECO:0000313" key="9">
    <source>
        <dbReference type="EMBL" id="AQS86787.1"/>
    </source>
</evidence>
<name>A0A1U9KLW3_9PROT</name>
<feature type="binding site" evidence="7">
    <location>
        <position position="85"/>
    </location>
    <ligand>
        <name>Zn(2+)</name>
        <dbReference type="ChEBI" id="CHEBI:29105"/>
        <label>1</label>
    </ligand>
</feature>
<evidence type="ECO:0000313" key="10">
    <source>
        <dbReference type="Proteomes" id="UP000188604"/>
    </source>
</evidence>
<evidence type="ECO:0000256" key="4">
    <source>
        <dbReference type="ARBA" id="ARBA00022723"/>
    </source>
</evidence>
<gene>
    <name evidence="9" type="ORF">A0U93_01140</name>
</gene>
<dbReference type="PANTHER" id="PTHR32494:SF19">
    <property type="entry name" value="ALLANTOATE DEIMINASE-RELATED"/>
    <property type="match status" value="1"/>
</dbReference>
<accession>A0A1U9KLW3</accession>
<dbReference type="Gene3D" id="3.40.630.10">
    <property type="entry name" value="Zn peptidases"/>
    <property type="match status" value="1"/>
</dbReference>
<dbReference type="NCBIfam" id="TIGR01879">
    <property type="entry name" value="hydantase"/>
    <property type="match status" value="1"/>
</dbReference>
<dbReference type="RefSeq" id="WP_077805754.1">
    <property type="nucleotide sequence ID" value="NZ_BJXS01000010.1"/>
</dbReference>
<feature type="binding site" evidence="7">
    <location>
        <position position="96"/>
    </location>
    <ligand>
        <name>Zn(2+)</name>
        <dbReference type="ChEBI" id="CHEBI:29105"/>
        <label>1</label>
    </ligand>
</feature>
<evidence type="ECO:0000256" key="2">
    <source>
        <dbReference type="ARBA" id="ARBA00006153"/>
    </source>
</evidence>
<feature type="binding site" evidence="8">
    <location>
        <position position="290"/>
    </location>
    <ligand>
        <name>allantoate</name>
        <dbReference type="ChEBI" id="CHEBI:17536"/>
    </ligand>
</feature>
<dbReference type="EMBL" id="CP014691">
    <property type="protein sequence ID" value="AQS86787.1"/>
    <property type="molecule type" value="Genomic_DNA"/>
</dbReference>
<dbReference type="Pfam" id="PF01546">
    <property type="entry name" value="Peptidase_M20"/>
    <property type="match status" value="1"/>
</dbReference>